<dbReference type="Proteomes" id="UP001174909">
    <property type="component" value="Unassembled WGS sequence"/>
</dbReference>
<dbReference type="EMBL" id="CASHTH010004193">
    <property type="protein sequence ID" value="CAI8054545.1"/>
    <property type="molecule type" value="Genomic_DNA"/>
</dbReference>
<comment type="caution">
    <text evidence="2">The sequence shown here is derived from an EMBL/GenBank/DDBJ whole genome shotgun (WGS) entry which is preliminary data.</text>
</comment>
<evidence type="ECO:0000313" key="2">
    <source>
        <dbReference type="EMBL" id="CAI8054545.1"/>
    </source>
</evidence>
<evidence type="ECO:0000256" key="1">
    <source>
        <dbReference type="SAM" id="MobiDB-lite"/>
    </source>
</evidence>
<organism evidence="2 3">
    <name type="scientific">Geodia barretti</name>
    <name type="common">Barrett's horny sponge</name>
    <dbReference type="NCBI Taxonomy" id="519541"/>
    <lineage>
        <taxon>Eukaryota</taxon>
        <taxon>Metazoa</taxon>
        <taxon>Porifera</taxon>
        <taxon>Demospongiae</taxon>
        <taxon>Heteroscleromorpha</taxon>
        <taxon>Tetractinellida</taxon>
        <taxon>Astrophorina</taxon>
        <taxon>Geodiidae</taxon>
        <taxon>Geodia</taxon>
    </lineage>
</organism>
<gene>
    <name evidence="2" type="ORF">GBAR_LOCUS29762</name>
</gene>
<dbReference type="AlphaFoldDB" id="A0AA35TU77"/>
<evidence type="ECO:0000313" key="3">
    <source>
        <dbReference type="Proteomes" id="UP001174909"/>
    </source>
</evidence>
<feature type="non-terminal residue" evidence="2">
    <location>
        <position position="1"/>
    </location>
</feature>
<sequence>QCACGVCTTAAQHGARETAPLHWSTETFCRPATMSIATVQTRYCYGLKGNVANSVTYLDERNILYPSGVKSRPLQRRAEDAKVRAAQPGHGRSHGACSQPQQTLRGRCREERRASHHHRFRSHYAKEKEGPQLRRGLVSRVRKPRVLARFQVPGVAEWGSRLEHVSVAVGEGQSIGSDQEQR</sequence>
<name>A0AA35TU77_GEOBA</name>
<feature type="region of interest" description="Disordered" evidence="1">
    <location>
        <begin position="111"/>
        <end position="132"/>
    </location>
</feature>
<feature type="compositionally biased region" description="Basic residues" evidence="1">
    <location>
        <begin position="114"/>
        <end position="123"/>
    </location>
</feature>
<reference evidence="2" key="1">
    <citation type="submission" date="2023-03" db="EMBL/GenBank/DDBJ databases">
        <authorList>
            <person name="Steffen K."/>
            <person name="Cardenas P."/>
        </authorList>
    </citation>
    <scope>NUCLEOTIDE SEQUENCE</scope>
</reference>
<protein>
    <submittedName>
        <fullName evidence="2">Uncharacterized protein</fullName>
    </submittedName>
</protein>
<keyword evidence="3" id="KW-1185">Reference proteome</keyword>
<feature type="region of interest" description="Disordered" evidence="1">
    <location>
        <begin position="86"/>
        <end position="105"/>
    </location>
</feature>
<proteinExistence type="predicted"/>
<accession>A0AA35TU77</accession>